<protein>
    <submittedName>
        <fullName evidence="1">Uncharacterized protein</fullName>
    </submittedName>
</protein>
<sequence>MRSSSSSLGIFAHATFPSPRRCRADPPSSEALSSVVHFALRSGPRIAHNFANTHPSLHVKSWMTFELTG</sequence>
<accession>A0A550BRX8</accession>
<dbReference type="EMBL" id="VDMD01000194">
    <property type="protein sequence ID" value="TRM55284.1"/>
    <property type="molecule type" value="Genomic_DNA"/>
</dbReference>
<comment type="caution">
    <text evidence="1">The sequence shown here is derived from an EMBL/GenBank/DDBJ whole genome shotgun (WGS) entry which is preliminary data.</text>
</comment>
<dbReference type="Proteomes" id="UP000320762">
    <property type="component" value="Unassembled WGS sequence"/>
</dbReference>
<name>A0A550BRX8_9AGAR</name>
<keyword evidence="2" id="KW-1185">Reference proteome</keyword>
<dbReference type="AlphaFoldDB" id="A0A550BRX8"/>
<evidence type="ECO:0000313" key="2">
    <source>
        <dbReference type="Proteomes" id="UP000320762"/>
    </source>
</evidence>
<proteinExistence type="predicted"/>
<reference evidence="1 2" key="1">
    <citation type="journal article" date="2019" name="New Phytol.">
        <title>Comparative genomics reveals unique wood-decay strategies and fruiting body development in the Schizophyllaceae.</title>
        <authorList>
            <person name="Almasi E."/>
            <person name="Sahu N."/>
            <person name="Krizsan K."/>
            <person name="Balint B."/>
            <person name="Kovacs G.M."/>
            <person name="Kiss B."/>
            <person name="Cseklye J."/>
            <person name="Drula E."/>
            <person name="Henrissat B."/>
            <person name="Nagy I."/>
            <person name="Chovatia M."/>
            <person name="Adam C."/>
            <person name="LaButti K."/>
            <person name="Lipzen A."/>
            <person name="Riley R."/>
            <person name="Grigoriev I.V."/>
            <person name="Nagy L.G."/>
        </authorList>
    </citation>
    <scope>NUCLEOTIDE SEQUENCE [LARGE SCALE GENOMIC DNA]</scope>
    <source>
        <strain evidence="1 2">NL-1724</strain>
    </source>
</reference>
<organism evidence="1 2">
    <name type="scientific">Schizophyllum amplum</name>
    <dbReference type="NCBI Taxonomy" id="97359"/>
    <lineage>
        <taxon>Eukaryota</taxon>
        <taxon>Fungi</taxon>
        <taxon>Dikarya</taxon>
        <taxon>Basidiomycota</taxon>
        <taxon>Agaricomycotina</taxon>
        <taxon>Agaricomycetes</taxon>
        <taxon>Agaricomycetidae</taxon>
        <taxon>Agaricales</taxon>
        <taxon>Schizophyllaceae</taxon>
        <taxon>Schizophyllum</taxon>
    </lineage>
</organism>
<gene>
    <name evidence="1" type="ORF">BD626DRAFT_578582</name>
</gene>
<evidence type="ECO:0000313" key="1">
    <source>
        <dbReference type="EMBL" id="TRM55284.1"/>
    </source>
</evidence>